<protein>
    <recommendedName>
        <fullName evidence="3">Glycoside hydrolase subgroup catalytic core</fullName>
    </recommendedName>
</protein>
<evidence type="ECO:0000313" key="2">
    <source>
        <dbReference type="Proteomes" id="UP001562354"/>
    </source>
</evidence>
<dbReference type="SUPFAM" id="SSF51445">
    <property type="entry name" value="(Trans)glycosidases"/>
    <property type="match status" value="1"/>
</dbReference>
<dbReference type="RefSeq" id="XP_069204232.1">
    <property type="nucleotide sequence ID" value="XM_069340759.1"/>
</dbReference>
<sequence length="556" mass="61622">MLSFIFLLIAGATAFNNPRGVDIWCGKAYRPTNASFNPGGWFEEPTVSSVPLLDFRIRPRMTLYLESDSVGSFLVDASVSDQIGEPLYTASNVSSSTKEKLHYTITVGNSSVVKVNATTLELGTSDNEVHFDPHEIPVSPTPYKVTIHGSLHGQNFTANTELLRLPKTKGSATRLDNLYGGLSVQKPNSTTWDLMFPYTYYVQWTLYWNESVSTLDDFAARGYNVIHIVPTGDLGSTPFPWDVFEPYLQRADELGLYFQYDVRWEFANLTTMIDQVTRLREHPSILLWYTGDEPDGKSNPLNSTEIAYSTIRALDLYHPVSMALNCANFYYREYAAGAEIILSDVYPVSTNTSWSTVYETPCNATYGCCGCDDCTGSMADISTRLDSFAHFDDVIGWSKTHWSAPQAFGNETFWSRYPTAAEEVVMALVAVNHGAKGLVMWDFPTTDELLRITDRLAKVVTDTEVVEFLLGAELVPLDSLRADLDAAAWIAADGRLLISVINLGYGDIKGAVGIKIPVGDHITKTLWGDIDWRIADGIIETESEIPGLGVSLLMAR</sequence>
<keyword evidence="2" id="KW-1185">Reference proteome</keyword>
<dbReference type="EMBL" id="JBFMKM010000003">
    <property type="protein sequence ID" value="KAL1311383.1"/>
    <property type="molecule type" value="Genomic_DNA"/>
</dbReference>
<gene>
    <name evidence="1" type="ORF">AAFC00_001551</name>
</gene>
<dbReference type="Proteomes" id="UP001562354">
    <property type="component" value="Unassembled WGS sequence"/>
</dbReference>
<reference evidence="1 2" key="1">
    <citation type="submission" date="2024-07" db="EMBL/GenBank/DDBJ databases">
        <title>Draft sequence of the Neodothiora populina.</title>
        <authorList>
            <person name="Drown D.D."/>
            <person name="Schuette U.S."/>
            <person name="Buechlein A.B."/>
            <person name="Rusch D.R."/>
            <person name="Winton L.W."/>
            <person name="Adams G.A."/>
        </authorList>
    </citation>
    <scope>NUCLEOTIDE SEQUENCE [LARGE SCALE GENOMIC DNA]</scope>
    <source>
        <strain evidence="1 2">CPC 39397</strain>
    </source>
</reference>
<dbReference type="GeneID" id="95975254"/>
<dbReference type="Gene3D" id="3.20.20.80">
    <property type="entry name" value="Glycosidases"/>
    <property type="match status" value="1"/>
</dbReference>
<proteinExistence type="predicted"/>
<accession>A0ABR3PQB8</accession>
<organism evidence="1 2">
    <name type="scientific">Neodothiora populina</name>
    <dbReference type="NCBI Taxonomy" id="2781224"/>
    <lineage>
        <taxon>Eukaryota</taxon>
        <taxon>Fungi</taxon>
        <taxon>Dikarya</taxon>
        <taxon>Ascomycota</taxon>
        <taxon>Pezizomycotina</taxon>
        <taxon>Dothideomycetes</taxon>
        <taxon>Dothideomycetidae</taxon>
        <taxon>Dothideales</taxon>
        <taxon>Dothioraceae</taxon>
        <taxon>Neodothiora</taxon>
    </lineage>
</organism>
<dbReference type="InterPro" id="IPR017853">
    <property type="entry name" value="GH"/>
</dbReference>
<evidence type="ECO:0008006" key="3">
    <source>
        <dbReference type="Google" id="ProtNLM"/>
    </source>
</evidence>
<comment type="caution">
    <text evidence="1">The sequence shown here is derived from an EMBL/GenBank/DDBJ whole genome shotgun (WGS) entry which is preliminary data.</text>
</comment>
<evidence type="ECO:0000313" key="1">
    <source>
        <dbReference type="EMBL" id="KAL1311383.1"/>
    </source>
</evidence>
<name>A0ABR3PQB8_9PEZI</name>